<comment type="catalytic activity">
    <reaction evidence="13">
        <text>L-leucine + 2-oxoglutarate = 4-methyl-2-oxopentanoate + L-glutamate</text>
        <dbReference type="Rhea" id="RHEA:18321"/>
        <dbReference type="ChEBI" id="CHEBI:16810"/>
        <dbReference type="ChEBI" id="CHEBI:17865"/>
        <dbReference type="ChEBI" id="CHEBI:29985"/>
        <dbReference type="ChEBI" id="CHEBI:57427"/>
        <dbReference type="EC" id="2.6.1.42"/>
    </reaction>
</comment>
<dbReference type="InterPro" id="IPR001544">
    <property type="entry name" value="Aminotrans_IV"/>
</dbReference>
<name>A0A1H5SAE5_9RHOB</name>
<reference evidence="17" key="1">
    <citation type="submission" date="2016-10" db="EMBL/GenBank/DDBJ databases">
        <authorList>
            <person name="Varghese N."/>
            <person name="Submissions S."/>
        </authorList>
    </citation>
    <scope>NUCLEOTIDE SEQUENCE [LARGE SCALE GENOMIC DNA]</scope>
    <source>
        <strain evidence="17">DSM 23413</strain>
    </source>
</reference>
<evidence type="ECO:0000256" key="14">
    <source>
        <dbReference type="RuleBase" id="RU004106"/>
    </source>
</evidence>
<comment type="pathway">
    <text evidence="5">Amino-acid biosynthesis; L-leucine biosynthesis; L-leucine from 3-methyl-2-oxobutanoate: step 4/4.</text>
</comment>
<keyword evidence="10" id="KW-0100">Branched-chain amino acid biosynthesis</keyword>
<dbReference type="EC" id="2.6.1.42" evidence="7"/>
<evidence type="ECO:0000256" key="7">
    <source>
        <dbReference type="ARBA" id="ARBA00013053"/>
    </source>
</evidence>
<evidence type="ECO:0000256" key="2">
    <source>
        <dbReference type="ARBA" id="ARBA00003109"/>
    </source>
</evidence>
<keyword evidence="10" id="KW-0028">Amino-acid biosynthesis</keyword>
<gene>
    <name evidence="16" type="ORF">SAMN05421751_101418</name>
</gene>
<dbReference type="Gene3D" id="3.20.10.10">
    <property type="entry name" value="D-amino Acid Aminotransferase, subunit A, domain 2"/>
    <property type="match status" value="1"/>
</dbReference>
<evidence type="ECO:0000256" key="6">
    <source>
        <dbReference type="ARBA" id="ARBA00009320"/>
    </source>
</evidence>
<dbReference type="Gene3D" id="3.30.470.10">
    <property type="match status" value="1"/>
</dbReference>
<dbReference type="PANTHER" id="PTHR42743">
    <property type="entry name" value="AMINO-ACID AMINOTRANSFERASE"/>
    <property type="match status" value="1"/>
</dbReference>
<dbReference type="AlphaFoldDB" id="A0A1H5SAE5"/>
<dbReference type="GO" id="GO:0009082">
    <property type="term" value="P:branched-chain amino acid biosynthetic process"/>
    <property type="evidence" value="ECO:0007669"/>
    <property type="project" value="UniProtKB-KW"/>
</dbReference>
<dbReference type="InterPro" id="IPR043132">
    <property type="entry name" value="BCAT-like_C"/>
</dbReference>
<evidence type="ECO:0000256" key="4">
    <source>
        <dbReference type="ARBA" id="ARBA00004931"/>
    </source>
</evidence>
<keyword evidence="17" id="KW-1185">Reference proteome</keyword>
<sequence length="287" mass="31644">MATGTNIRTYFNGAWHDGDVPIMRAADHGAWLGSGVFDGARFFDGMAPDLRAHCDRVNRSAEALMLEPTVGTDEMVDIVWEGLKAYAPDAAVYIRPMYWGINGDATAIVPQRDETGFAICLEEIPMAPPTAAATLTRTRFRRPTLENAVVNAKAGCLYPNNARMLAEARAKGFSNALVADAMGNVAETATANIFMVRDGVVFTPIPNGTFLAGITRARHITNMRADGIEVHETVLTFEDFEKADEVFMSGNMNKVTPVSAFEERQYQIGPVTRRVRELYWDWAKSTR</sequence>
<keyword evidence="9 15" id="KW-0663">Pyridoxal phosphate</keyword>
<dbReference type="Proteomes" id="UP000236742">
    <property type="component" value="Unassembled WGS sequence"/>
</dbReference>
<dbReference type="PROSITE" id="PS00770">
    <property type="entry name" value="AA_TRANSFER_CLASS_4"/>
    <property type="match status" value="1"/>
</dbReference>
<comment type="cofactor">
    <cofactor evidence="1 15">
        <name>pyridoxal 5'-phosphate</name>
        <dbReference type="ChEBI" id="CHEBI:597326"/>
    </cofactor>
</comment>
<evidence type="ECO:0000256" key="13">
    <source>
        <dbReference type="ARBA" id="ARBA00049229"/>
    </source>
</evidence>
<organism evidence="16 17">
    <name type="scientific">Jhaorihella thermophila</name>
    <dbReference type="NCBI Taxonomy" id="488547"/>
    <lineage>
        <taxon>Bacteria</taxon>
        <taxon>Pseudomonadati</taxon>
        <taxon>Pseudomonadota</taxon>
        <taxon>Alphaproteobacteria</taxon>
        <taxon>Rhodobacterales</taxon>
        <taxon>Paracoccaceae</taxon>
        <taxon>Jhaorihella</taxon>
    </lineage>
</organism>
<keyword evidence="16" id="KW-0808">Transferase</keyword>
<dbReference type="SUPFAM" id="SSF56752">
    <property type="entry name" value="D-aminoacid aminotransferase-like PLP-dependent enzymes"/>
    <property type="match status" value="1"/>
</dbReference>
<comment type="pathway">
    <text evidence="3">Amino-acid biosynthesis; L-isoleucine biosynthesis; L-isoleucine from 2-oxobutanoate: step 4/4.</text>
</comment>
<protein>
    <recommendedName>
        <fullName evidence="8">Probable branched-chain-amino-acid aminotransferase</fullName>
        <ecNumber evidence="7">2.6.1.42</ecNumber>
    </recommendedName>
</protein>
<dbReference type="InterPro" id="IPR043131">
    <property type="entry name" value="BCAT-like_N"/>
</dbReference>
<dbReference type="GO" id="GO:0004084">
    <property type="term" value="F:branched-chain-amino-acid transaminase activity"/>
    <property type="evidence" value="ECO:0007669"/>
    <property type="project" value="UniProtKB-EC"/>
</dbReference>
<dbReference type="OrthoDB" id="21319at2"/>
<comment type="catalytic activity">
    <reaction evidence="11">
        <text>L-valine + 2-oxoglutarate = 3-methyl-2-oxobutanoate + L-glutamate</text>
        <dbReference type="Rhea" id="RHEA:24813"/>
        <dbReference type="ChEBI" id="CHEBI:11851"/>
        <dbReference type="ChEBI" id="CHEBI:16810"/>
        <dbReference type="ChEBI" id="CHEBI:29985"/>
        <dbReference type="ChEBI" id="CHEBI:57762"/>
        <dbReference type="EC" id="2.6.1.42"/>
    </reaction>
</comment>
<dbReference type="InterPro" id="IPR036038">
    <property type="entry name" value="Aminotransferase-like"/>
</dbReference>
<dbReference type="GO" id="GO:0005829">
    <property type="term" value="C:cytosol"/>
    <property type="evidence" value="ECO:0007669"/>
    <property type="project" value="TreeGrafter"/>
</dbReference>
<proteinExistence type="inferred from homology"/>
<comment type="pathway">
    <text evidence="4">Amino-acid biosynthesis; L-valine biosynthesis; L-valine from pyruvate: step 4/4.</text>
</comment>
<dbReference type="NCBIfam" id="NF009896">
    <property type="entry name" value="PRK13356.1"/>
    <property type="match status" value="1"/>
</dbReference>
<comment type="catalytic activity">
    <reaction evidence="12">
        <text>L-isoleucine + 2-oxoglutarate = (S)-3-methyl-2-oxopentanoate + L-glutamate</text>
        <dbReference type="Rhea" id="RHEA:24801"/>
        <dbReference type="ChEBI" id="CHEBI:16810"/>
        <dbReference type="ChEBI" id="CHEBI:29985"/>
        <dbReference type="ChEBI" id="CHEBI:35146"/>
        <dbReference type="ChEBI" id="CHEBI:58045"/>
        <dbReference type="EC" id="2.6.1.42"/>
    </reaction>
</comment>
<evidence type="ECO:0000256" key="11">
    <source>
        <dbReference type="ARBA" id="ARBA00048212"/>
    </source>
</evidence>
<dbReference type="Pfam" id="PF01063">
    <property type="entry name" value="Aminotran_4"/>
    <property type="match status" value="1"/>
</dbReference>
<evidence type="ECO:0000256" key="10">
    <source>
        <dbReference type="ARBA" id="ARBA00023304"/>
    </source>
</evidence>
<keyword evidence="16" id="KW-0032">Aminotransferase</keyword>
<dbReference type="RefSeq" id="WP_104006431.1">
    <property type="nucleotide sequence ID" value="NZ_FNVD01000001.1"/>
</dbReference>
<evidence type="ECO:0000256" key="5">
    <source>
        <dbReference type="ARBA" id="ARBA00005072"/>
    </source>
</evidence>
<dbReference type="EMBL" id="FNVD01000001">
    <property type="protein sequence ID" value="SEF47455.1"/>
    <property type="molecule type" value="Genomic_DNA"/>
</dbReference>
<evidence type="ECO:0000256" key="15">
    <source>
        <dbReference type="RuleBase" id="RU004516"/>
    </source>
</evidence>
<evidence type="ECO:0000256" key="3">
    <source>
        <dbReference type="ARBA" id="ARBA00004824"/>
    </source>
</evidence>
<accession>A0A1H5SAE5</accession>
<evidence type="ECO:0000256" key="12">
    <source>
        <dbReference type="ARBA" id="ARBA00048798"/>
    </source>
</evidence>
<evidence type="ECO:0000256" key="1">
    <source>
        <dbReference type="ARBA" id="ARBA00001933"/>
    </source>
</evidence>
<evidence type="ECO:0000313" key="16">
    <source>
        <dbReference type="EMBL" id="SEF47455.1"/>
    </source>
</evidence>
<evidence type="ECO:0000256" key="9">
    <source>
        <dbReference type="ARBA" id="ARBA00022898"/>
    </source>
</evidence>
<comment type="function">
    <text evidence="2">Acts on leucine, isoleucine and valine.</text>
</comment>
<evidence type="ECO:0000313" key="17">
    <source>
        <dbReference type="Proteomes" id="UP000236742"/>
    </source>
</evidence>
<evidence type="ECO:0000256" key="8">
    <source>
        <dbReference type="ARBA" id="ARBA00014472"/>
    </source>
</evidence>
<dbReference type="InterPro" id="IPR018300">
    <property type="entry name" value="Aminotrans_IV_CS"/>
</dbReference>
<comment type="similarity">
    <text evidence="6 14">Belongs to the class-IV pyridoxal-phosphate-dependent aminotransferase family.</text>
</comment>
<dbReference type="InterPro" id="IPR050571">
    <property type="entry name" value="Class-IV_PLP-Dep_Aminotrnsfr"/>
</dbReference>
<dbReference type="PANTHER" id="PTHR42743:SF11">
    <property type="entry name" value="AMINODEOXYCHORISMATE LYASE"/>
    <property type="match status" value="1"/>
</dbReference>